<proteinExistence type="predicted"/>
<feature type="compositionally biased region" description="Basic and acidic residues" evidence="1">
    <location>
        <begin position="1"/>
        <end position="18"/>
    </location>
</feature>
<evidence type="ECO:0008006" key="4">
    <source>
        <dbReference type="Google" id="ProtNLM"/>
    </source>
</evidence>
<dbReference type="AlphaFoldDB" id="A0A7W4YAL7"/>
<sequence length="201" mass="21510">MSSDDHLLPRPRPHREDLPPAGADPRSPAPDLPGAPVRDARGPSGRDLPTHHPTDDWHGLHLPAHEAPDEVGRTLESADDALALLLGLVGRDRSGPPALWFVLLDAHDRVLPVVLPIPEVPLVADPVVASNLVHVLASVLAHDAPGGSLLVAYVRRGGGDRGAFESGWSRVLHEEAMRAGVRIRAEAAVGQDRARVVDPRW</sequence>
<evidence type="ECO:0000313" key="3">
    <source>
        <dbReference type="Proteomes" id="UP000518206"/>
    </source>
</evidence>
<reference evidence="2 3" key="1">
    <citation type="submission" date="2020-08" db="EMBL/GenBank/DDBJ databases">
        <title>The Agave Microbiome: Exploring the role of microbial communities in plant adaptations to desert environments.</title>
        <authorList>
            <person name="Partida-Martinez L.P."/>
        </authorList>
    </citation>
    <scope>NUCLEOTIDE SEQUENCE [LARGE SCALE GENOMIC DNA]</scope>
    <source>
        <strain evidence="2 3">RAS26</strain>
    </source>
</reference>
<organism evidence="2 3">
    <name type="scientific">Cellulomonas cellasea</name>
    <dbReference type="NCBI Taxonomy" id="43670"/>
    <lineage>
        <taxon>Bacteria</taxon>
        <taxon>Bacillati</taxon>
        <taxon>Actinomycetota</taxon>
        <taxon>Actinomycetes</taxon>
        <taxon>Micrococcales</taxon>
        <taxon>Cellulomonadaceae</taxon>
        <taxon>Cellulomonas</taxon>
    </lineage>
</organism>
<feature type="region of interest" description="Disordered" evidence="1">
    <location>
        <begin position="1"/>
        <end position="63"/>
    </location>
</feature>
<feature type="compositionally biased region" description="Basic and acidic residues" evidence="1">
    <location>
        <begin position="48"/>
        <end position="63"/>
    </location>
</feature>
<gene>
    <name evidence="2" type="ORF">FHR80_000801</name>
</gene>
<comment type="caution">
    <text evidence="2">The sequence shown here is derived from an EMBL/GenBank/DDBJ whole genome shotgun (WGS) entry which is preliminary data.</text>
</comment>
<dbReference type="Proteomes" id="UP000518206">
    <property type="component" value="Unassembled WGS sequence"/>
</dbReference>
<protein>
    <recommendedName>
        <fullName evidence="4">RadC-like JAB domain-containing protein</fullName>
    </recommendedName>
</protein>
<dbReference type="EMBL" id="JACHVX010000001">
    <property type="protein sequence ID" value="MBB2921907.1"/>
    <property type="molecule type" value="Genomic_DNA"/>
</dbReference>
<dbReference type="RefSeq" id="WP_183294840.1">
    <property type="nucleotide sequence ID" value="NZ_JACHVX010000001.1"/>
</dbReference>
<accession>A0A7W4YAL7</accession>
<evidence type="ECO:0000313" key="2">
    <source>
        <dbReference type="EMBL" id="MBB2921907.1"/>
    </source>
</evidence>
<name>A0A7W4YAL7_9CELL</name>
<reference evidence="2 3" key="2">
    <citation type="submission" date="2020-08" db="EMBL/GenBank/DDBJ databases">
        <authorList>
            <person name="Partida-Martinez L."/>
            <person name="Huntemann M."/>
            <person name="Clum A."/>
            <person name="Wang J."/>
            <person name="Palaniappan K."/>
            <person name="Ritter S."/>
            <person name="Chen I.-M."/>
            <person name="Stamatis D."/>
            <person name="Reddy T."/>
            <person name="O'Malley R."/>
            <person name="Daum C."/>
            <person name="Shapiro N."/>
            <person name="Ivanova N."/>
            <person name="Kyrpides N."/>
            <person name="Woyke T."/>
        </authorList>
    </citation>
    <scope>NUCLEOTIDE SEQUENCE [LARGE SCALE GENOMIC DNA]</scope>
    <source>
        <strain evidence="2 3">RAS26</strain>
    </source>
</reference>
<evidence type="ECO:0000256" key="1">
    <source>
        <dbReference type="SAM" id="MobiDB-lite"/>
    </source>
</evidence>